<dbReference type="EMBL" id="CP044463">
    <property type="protein sequence ID" value="QIC66116.1"/>
    <property type="molecule type" value="Genomic_DNA"/>
</dbReference>
<dbReference type="EC" id="3.1.4.53" evidence="6"/>
<accession>A0AAE7BVJ9</accession>
<comment type="similarity">
    <text evidence="4">Belongs to the cyclic nucleotide phosphodiesterase class-III family.</text>
</comment>
<protein>
    <submittedName>
        <fullName evidence="6">3',5'-cyclic-AMP phosphodiesterase</fullName>
        <ecNumber evidence="6">3.1.4.53</ecNumber>
    </submittedName>
</protein>
<dbReference type="NCBIfam" id="NF008359">
    <property type="entry name" value="PRK11148.1"/>
    <property type="match status" value="1"/>
</dbReference>
<dbReference type="PANTHER" id="PTHR42988">
    <property type="entry name" value="PHOSPHOHYDROLASE"/>
    <property type="match status" value="1"/>
</dbReference>
<dbReference type="Gene3D" id="3.60.21.10">
    <property type="match status" value="1"/>
</dbReference>
<dbReference type="InterPro" id="IPR050884">
    <property type="entry name" value="CNP_phosphodiesterase-III"/>
</dbReference>
<evidence type="ECO:0000259" key="5">
    <source>
        <dbReference type="Pfam" id="PF00149"/>
    </source>
</evidence>
<feature type="domain" description="Calcineurin-like phosphoesterase" evidence="5">
    <location>
        <begin position="15"/>
        <end position="201"/>
    </location>
</feature>
<dbReference type="GO" id="GO:0004115">
    <property type="term" value="F:3',5'-cyclic-AMP phosphodiesterase activity"/>
    <property type="evidence" value="ECO:0007669"/>
    <property type="project" value="UniProtKB-EC"/>
</dbReference>
<dbReference type="PANTHER" id="PTHR42988:SF2">
    <property type="entry name" value="CYCLIC NUCLEOTIDE PHOSPHODIESTERASE CBUA0032-RELATED"/>
    <property type="match status" value="1"/>
</dbReference>
<dbReference type="Pfam" id="PF00149">
    <property type="entry name" value="Metallophos"/>
    <property type="match status" value="1"/>
</dbReference>
<dbReference type="GO" id="GO:0046872">
    <property type="term" value="F:metal ion binding"/>
    <property type="evidence" value="ECO:0007669"/>
    <property type="project" value="UniProtKB-KW"/>
</dbReference>
<evidence type="ECO:0000313" key="6">
    <source>
        <dbReference type="EMBL" id="QIC66116.1"/>
    </source>
</evidence>
<evidence type="ECO:0000256" key="2">
    <source>
        <dbReference type="ARBA" id="ARBA00022801"/>
    </source>
</evidence>
<evidence type="ECO:0000256" key="1">
    <source>
        <dbReference type="ARBA" id="ARBA00022723"/>
    </source>
</evidence>
<sequence>MTQPSTPASEKVWTLIQISDTHLMDQPELEFARMNPEQSFLEVVHDIQQRFPYIDAVVHTGDLAQVAAESTYQRYLQFMQAWNVPHYQIPGNHDDYLAIFPFYKNSDEAHAISFGCWTLILLNSAVKGRVDGWVEQKQLDQLEQLLLEHSKQYVIVACHHHPFAMQSHWIDQHRLKNSEALKDVIARHANVKMVLFGHVHQDSENEWQGVRYLSTPSTSVQFKPLSENFALDQAQPGYRVLQLKDNGEYQTYIQRVVLKQAKINTEISGY</sequence>
<evidence type="ECO:0000313" key="7">
    <source>
        <dbReference type="Proteomes" id="UP000503505"/>
    </source>
</evidence>
<proteinExistence type="inferred from homology"/>
<dbReference type="AlphaFoldDB" id="A0AAE7BVJ9"/>
<keyword evidence="1" id="KW-0479">Metal-binding</keyword>
<keyword evidence="3" id="KW-0408">Iron</keyword>
<reference evidence="6 7" key="1">
    <citation type="submission" date="2019-09" db="EMBL/GenBank/DDBJ databases">
        <title>Non-baumannii Acinetobacter spp. carrying blaNDM-1 isolated in China.</title>
        <authorList>
            <person name="Cui C."/>
            <person name="Chen C."/>
            <person name="Sun J."/>
            <person name="Liu Y."/>
        </authorList>
    </citation>
    <scope>NUCLEOTIDE SEQUENCE [LARGE SCALE GENOMIC DNA]</scope>
    <source>
        <strain evidence="6 7">HZE23-1</strain>
    </source>
</reference>
<dbReference type="Proteomes" id="UP000503505">
    <property type="component" value="Chromosome"/>
</dbReference>
<name>A0AAE7BVJ9_9GAMM</name>
<keyword evidence="2 6" id="KW-0378">Hydrolase</keyword>
<gene>
    <name evidence="6" type="primary">cpdA</name>
    <name evidence="6" type="ORF">FSC10_01435</name>
</gene>
<organism evidence="6 7">
    <name type="scientific">Acinetobacter schindleri</name>
    <dbReference type="NCBI Taxonomy" id="108981"/>
    <lineage>
        <taxon>Bacteria</taxon>
        <taxon>Pseudomonadati</taxon>
        <taxon>Pseudomonadota</taxon>
        <taxon>Gammaproteobacteria</taxon>
        <taxon>Moraxellales</taxon>
        <taxon>Moraxellaceae</taxon>
        <taxon>Acinetobacter</taxon>
    </lineage>
</organism>
<evidence type="ECO:0000256" key="3">
    <source>
        <dbReference type="ARBA" id="ARBA00023004"/>
    </source>
</evidence>
<dbReference type="RefSeq" id="WP_163170769.1">
    <property type="nucleotide sequence ID" value="NZ_CP044463.1"/>
</dbReference>
<dbReference type="SUPFAM" id="SSF56300">
    <property type="entry name" value="Metallo-dependent phosphatases"/>
    <property type="match status" value="1"/>
</dbReference>
<dbReference type="InterPro" id="IPR029052">
    <property type="entry name" value="Metallo-depent_PP-like"/>
</dbReference>
<dbReference type="InterPro" id="IPR004843">
    <property type="entry name" value="Calcineurin-like_PHP"/>
</dbReference>
<evidence type="ECO:0000256" key="4">
    <source>
        <dbReference type="ARBA" id="ARBA00025742"/>
    </source>
</evidence>